<dbReference type="SUPFAM" id="SSF55729">
    <property type="entry name" value="Acyl-CoA N-acyltransferases (Nat)"/>
    <property type="match status" value="1"/>
</dbReference>
<comment type="caution">
    <text evidence="2">The sequence shown here is derived from an EMBL/GenBank/DDBJ whole genome shotgun (WGS) entry which is preliminary data.</text>
</comment>
<dbReference type="PROSITE" id="PS51729">
    <property type="entry name" value="GNAT_YJDJ"/>
    <property type="match status" value="1"/>
</dbReference>
<dbReference type="Gene3D" id="3.40.630.30">
    <property type="match status" value="1"/>
</dbReference>
<gene>
    <name evidence="2" type="ORF">OO013_10045</name>
</gene>
<evidence type="ECO:0000259" key="1">
    <source>
        <dbReference type="PROSITE" id="PS51729"/>
    </source>
</evidence>
<sequence length="98" mass="11245">MNTSFDFIHRDGQSKGVFYIPGKVRKRLAEITYSKTGKKYIVIEHTFVTNSLRGKEIGEMLVNKVVKLAEDQNKKIIPICPYANKLMRNDSAYNHILA</sequence>
<evidence type="ECO:0000313" key="3">
    <source>
        <dbReference type="Proteomes" id="UP001209885"/>
    </source>
</evidence>
<dbReference type="EMBL" id="JAPFQN010000005">
    <property type="protein sequence ID" value="MCX2744208.1"/>
    <property type="molecule type" value="Genomic_DNA"/>
</dbReference>
<evidence type="ECO:0000313" key="2">
    <source>
        <dbReference type="EMBL" id="MCX2744208.1"/>
    </source>
</evidence>
<keyword evidence="3" id="KW-1185">Reference proteome</keyword>
<dbReference type="PANTHER" id="PTHR31435">
    <property type="entry name" value="PROTEIN NATD1"/>
    <property type="match status" value="1"/>
</dbReference>
<name>A0ABT3RS83_9BACT</name>
<dbReference type="PANTHER" id="PTHR31435:SF10">
    <property type="entry name" value="BSR4717 PROTEIN"/>
    <property type="match status" value="1"/>
</dbReference>
<feature type="domain" description="N-acetyltransferase" evidence="1">
    <location>
        <begin position="10"/>
        <end position="98"/>
    </location>
</feature>
<reference evidence="2 3" key="1">
    <citation type="submission" date="2022-11" db="EMBL/GenBank/DDBJ databases">
        <title>The characterization of three novel Bacteroidetes species and genomic analysis of their roles in tidal elemental geochemical cycles.</title>
        <authorList>
            <person name="Ma K."/>
        </authorList>
    </citation>
    <scope>NUCLEOTIDE SEQUENCE [LARGE SCALE GENOMIC DNA]</scope>
    <source>
        <strain evidence="2 3">M17</strain>
    </source>
</reference>
<accession>A0ABT3RS83</accession>
<dbReference type="Proteomes" id="UP001209885">
    <property type="component" value="Unassembled WGS sequence"/>
</dbReference>
<dbReference type="Pfam" id="PF14542">
    <property type="entry name" value="Acetyltransf_CG"/>
    <property type="match status" value="1"/>
</dbReference>
<proteinExistence type="predicted"/>
<organism evidence="2 3">
    <name type="scientific">Mangrovivirga halotolerans</name>
    <dbReference type="NCBI Taxonomy" id="2993936"/>
    <lineage>
        <taxon>Bacteria</taxon>
        <taxon>Pseudomonadati</taxon>
        <taxon>Bacteroidota</taxon>
        <taxon>Cytophagia</taxon>
        <taxon>Cytophagales</taxon>
        <taxon>Mangrovivirgaceae</taxon>
        <taxon>Mangrovivirga</taxon>
    </lineage>
</organism>
<dbReference type="InterPro" id="IPR031165">
    <property type="entry name" value="GNAT_YJDJ"/>
</dbReference>
<protein>
    <submittedName>
        <fullName evidence="2">GNAT family N-acetyltransferase</fullName>
    </submittedName>
</protein>
<dbReference type="RefSeq" id="WP_266056673.1">
    <property type="nucleotide sequence ID" value="NZ_JAPFQN010000005.1"/>
</dbReference>
<dbReference type="InterPro" id="IPR045057">
    <property type="entry name" value="Gcn5-rel_NAT"/>
</dbReference>
<dbReference type="InterPro" id="IPR016181">
    <property type="entry name" value="Acyl_CoA_acyltransferase"/>
</dbReference>